<comment type="similarity">
    <text evidence="2 7">Belongs to the damage-control phosphatase family. Sugar phosphate phosphatase III subfamily.</text>
</comment>
<reference evidence="10" key="2">
    <citation type="submission" date="2015-01" db="EMBL/GenBank/DDBJ databases">
        <title>Evolutionary Origins and Diversification of the Mycorrhizal Mutualists.</title>
        <authorList>
            <consortium name="DOE Joint Genome Institute"/>
            <consortium name="Mycorrhizal Genomics Consortium"/>
            <person name="Kohler A."/>
            <person name="Kuo A."/>
            <person name="Nagy L.G."/>
            <person name="Floudas D."/>
            <person name="Copeland A."/>
            <person name="Barry K.W."/>
            <person name="Cichocki N."/>
            <person name="Veneault-Fourrey C."/>
            <person name="LaButti K."/>
            <person name="Lindquist E.A."/>
            <person name="Lipzen A."/>
            <person name="Lundell T."/>
            <person name="Morin E."/>
            <person name="Murat C."/>
            <person name="Riley R."/>
            <person name="Ohm R."/>
            <person name="Sun H."/>
            <person name="Tunlid A."/>
            <person name="Henrissat B."/>
            <person name="Grigoriev I.V."/>
            <person name="Hibbett D.S."/>
            <person name="Martin F."/>
        </authorList>
    </citation>
    <scope>NUCLEOTIDE SEQUENCE [LARGE SCALE GENOMIC DNA]</scope>
    <source>
        <strain evidence="10">Marx 270</strain>
    </source>
</reference>
<keyword evidence="10" id="KW-1185">Reference proteome</keyword>
<dbReference type="InterPro" id="IPR036075">
    <property type="entry name" value="ARMT-1-like_metal-bd_sf"/>
</dbReference>
<comment type="function">
    <text evidence="7">Metal-dependent phosphatase that shows phosphatase activity against several substrates, including fructose-1-phosphate and fructose-6-phosphate. Its preference for fructose-1-phosphate, a strong glycating agent that causes DNA damage rather than a canonical yeast metabolite, suggests a damage-control function in hexose phosphate metabolism.</text>
</comment>
<evidence type="ECO:0000256" key="6">
    <source>
        <dbReference type="ARBA" id="ARBA00048809"/>
    </source>
</evidence>
<sequence length="477" mass="55248">MFESPYPPYDPEDKRSFAYKTVAKRWPVIITDLISHVHNQVHNLTMEERTPADNGSTDRTIQLKIEEGKKIVAKASHLKYRMERNQELEKIPEDGEIYVHEYNSELEKLAQIGKNTWYTAPWLYAECYLYRLFRSYFKQTTYWVDFDPFDSKKEETFRSSVTAIHQIATTMHELETEKDKLIDDPDKLSVLFKEMVQMCLWGNATDLSLLTHLTPSDIEHLQTVGREAQQARKEFILKDDQEAAWEYIKSLKSQAGTVATCDFILDNAGFELFTDLVFADFLVTYTPYFSKAVFHPKLIPWFVSDVTPTDFRKAIESLSLPTFFDTTLGTTPESAHHLSEMVKRWQRYLEQGIFCLSTEVGDGHKKAQFWTGPWPYWYMEDKANDLWRLLTESSLVIFKGDLNYRKLTGDVKWPVTTPFAAALGPLAGSFPILSLRTNKAEVVVGISQDVADKLDEKDEEWRVNGKYALVSFLPKKL</sequence>
<dbReference type="Proteomes" id="UP000054217">
    <property type="component" value="Unassembled WGS sequence"/>
</dbReference>
<comment type="domain">
    <text evidence="7">Subfamily III proteins have a conserved RTxK motif about 40-50 residues from the C-terminus; the threonine may be replaced by serine or cysteine.</text>
</comment>
<dbReference type="AlphaFoldDB" id="A0A0C3J8S9"/>
<dbReference type="GO" id="GO:0103026">
    <property type="term" value="F:fructose-1-phosphatase activity"/>
    <property type="evidence" value="ECO:0007669"/>
    <property type="project" value="RHEA"/>
</dbReference>
<comment type="cofactor">
    <cofactor evidence="7">
        <name>Mn(2+)</name>
        <dbReference type="ChEBI" id="CHEBI:29035"/>
    </cofactor>
    <cofactor evidence="7">
        <name>Ni(2+)</name>
        <dbReference type="ChEBI" id="CHEBI:49786"/>
    </cofactor>
</comment>
<keyword evidence="4 7" id="KW-0378">Hydrolase</keyword>
<dbReference type="GO" id="GO:0005634">
    <property type="term" value="C:nucleus"/>
    <property type="evidence" value="ECO:0007669"/>
    <property type="project" value="TreeGrafter"/>
</dbReference>
<dbReference type="InterPro" id="IPR039763">
    <property type="entry name" value="ARMT1"/>
</dbReference>
<dbReference type="SUPFAM" id="SSF111321">
    <property type="entry name" value="AF1104-like"/>
    <property type="match status" value="1"/>
</dbReference>
<evidence type="ECO:0000256" key="3">
    <source>
        <dbReference type="ARBA" id="ARBA00022723"/>
    </source>
</evidence>
<dbReference type="GO" id="GO:0046872">
    <property type="term" value="F:metal ion binding"/>
    <property type="evidence" value="ECO:0007669"/>
    <property type="project" value="UniProtKB-UniRule"/>
</dbReference>
<dbReference type="GO" id="GO:0097023">
    <property type="term" value="F:fructose 6-phosphate aldolase activity"/>
    <property type="evidence" value="ECO:0007669"/>
    <property type="project" value="RHEA"/>
</dbReference>
<dbReference type="InterPro" id="IPR002791">
    <property type="entry name" value="ARMT1-like_metal-bd"/>
</dbReference>
<feature type="domain" description="Damage-control phosphatase ARMT1-like metal-binding" evidence="8">
    <location>
        <begin position="21"/>
        <end position="453"/>
    </location>
</feature>
<evidence type="ECO:0000256" key="5">
    <source>
        <dbReference type="ARBA" id="ARBA00023211"/>
    </source>
</evidence>
<comment type="catalytic activity">
    <reaction evidence="6 7">
        <text>beta-D-fructose 6-phosphate = dihydroxyacetone + D-glyceraldehyde 3-phosphate</text>
        <dbReference type="Rhea" id="RHEA:28002"/>
        <dbReference type="ChEBI" id="CHEBI:16016"/>
        <dbReference type="ChEBI" id="CHEBI:57634"/>
        <dbReference type="ChEBI" id="CHEBI:59776"/>
    </reaction>
</comment>
<organism evidence="9 10">
    <name type="scientific">Pisolithus tinctorius Marx 270</name>
    <dbReference type="NCBI Taxonomy" id="870435"/>
    <lineage>
        <taxon>Eukaryota</taxon>
        <taxon>Fungi</taxon>
        <taxon>Dikarya</taxon>
        <taxon>Basidiomycota</taxon>
        <taxon>Agaricomycotina</taxon>
        <taxon>Agaricomycetes</taxon>
        <taxon>Agaricomycetidae</taxon>
        <taxon>Boletales</taxon>
        <taxon>Sclerodermatineae</taxon>
        <taxon>Pisolithaceae</taxon>
        <taxon>Pisolithus</taxon>
    </lineage>
</organism>
<dbReference type="HOGENOM" id="CLU_030117_2_0_1"/>
<dbReference type="EC" id="3.1.3.-" evidence="7"/>
<evidence type="ECO:0000259" key="8">
    <source>
        <dbReference type="Pfam" id="PF01937"/>
    </source>
</evidence>
<keyword evidence="5 7" id="KW-0464">Manganese</keyword>
<reference evidence="9 10" key="1">
    <citation type="submission" date="2014-04" db="EMBL/GenBank/DDBJ databases">
        <authorList>
            <consortium name="DOE Joint Genome Institute"/>
            <person name="Kuo A."/>
            <person name="Kohler A."/>
            <person name="Costa M.D."/>
            <person name="Nagy L.G."/>
            <person name="Floudas D."/>
            <person name="Copeland A."/>
            <person name="Barry K.W."/>
            <person name="Cichocki N."/>
            <person name="Veneault-Fourrey C."/>
            <person name="LaButti K."/>
            <person name="Lindquist E.A."/>
            <person name="Lipzen A."/>
            <person name="Lundell T."/>
            <person name="Morin E."/>
            <person name="Murat C."/>
            <person name="Sun H."/>
            <person name="Tunlid A."/>
            <person name="Henrissat B."/>
            <person name="Grigoriev I.V."/>
            <person name="Hibbett D.S."/>
            <person name="Martin F."/>
            <person name="Nordberg H.P."/>
            <person name="Cantor M.N."/>
            <person name="Hua S.X."/>
        </authorList>
    </citation>
    <scope>NUCLEOTIDE SEQUENCE [LARGE SCALE GENOMIC DNA]</scope>
    <source>
        <strain evidence="9 10">Marx 270</strain>
    </source>
</reference>
<evidence type="ECO:0000256" key="1">
    <source>
        <dbReference type="ARBA" id="ARBA00001326"/>
    </source>
</evidence>
<dbReference type="STRING" id="870435.A0A0C3J8S9"/>
<gene>
    <name evidence="9" type="ORF">M404DRAFT_1008563</name>
</gene>
<dbReference type="PANTHER" id="PTHR12260:SF6">
    <property type="entry name" value="DAMAGE-CONTROL PHOSPHATASE ARMT1"/>
    <property type="match status" value="1"/>
</dbReference>
<dbReference type="EMBL" id="KN832113">
    <property type="protein sequence ID" value="KIN94111.1"/>
    <property type="molecule type" value="Genomic_DNA"/>
</dbReference>
<dbReference type="OrthoDB" id="541375at2759"/>
<proteinExistence type="inferred from homology"/>
<evidence type="ECO:0000256" key="4">
    <source>
        <dbReference type="ARBA" id="ARBA00022801"/>
    </source>
</evidence>
<evidence type="ECO:0000256" key="2">
    <source>
        <dbReference type="ARBA" id="ARBA00009519"/>
    </source>
</evidence>
<evidence type="ECO:0000313" key="10">
    <source>
        <dbReference type="Proteomes" id="UP000054217"/>
    </source>
</evidence>
<keyword evidence="3 7" id="KW-0479">Metal-binding</keyword>
<evidence type="ECO:0000313" key="9">
    <source>
        <dbReference type="EMBL" id="KIN94111.1"/>
    </source>
</evidence>
<accession>A0A0C3J8S9</accession>
<dbReference type="PANTHER" id="PTHR12260">
    <property type="entry name" value="DAMAGE-CONTROL PHOSPHATASE ARMT1"/>
    <property type="match status" value="1"/>
</dbReference>
<dbReference type="GO" id="GO:0006974">
    <property type="term" value="P:DNA damage response"/>
    <property type="evidence" value="ECO:0007669"/>
    <property type="project" value="TreeGrafter"/>
</dbReference>
<comment type="catalytic activity">
    <reaction evidence="1 7">
        <text>beta-D-fructose 1-phosphate + H2O = D-fructose + phosphate</text>
        <dbReference type="Rhea" id="RHEA:35603"/>
        <dbReference type="ChEBI" id="CHEBI:15377"/>
        <dbReference type="ChEBI" id="CHEBI:37721"/>
        <dbReference type="ChEBI" id="CHEBI:43474"/>
        <dbReference type="ChEBI" id="CHEBI:138881"/>
    </reaction>
</comment>
<dbReference type="FunCoup" id="A0A0C3J8S9">
    <property type="interactions" value="129"/>
</dbReference>
<protein>
    <recommendedName>
        <fullName evidence="7">Sugar phosphate phosphatase</fullName>
        <ecNumber evidence="7">3.1.3.-</ecNumber>
    </recommendedName>
</protein>
<evidence type="ECO:0000256" key="7">
    <source>
        <dbReference type="RuleBase" id="RU367030"/>
    </source>
</evidence>
<name>A0A0C3J8S9_PISTI</name>
<dbReference type="Gene3D" id="3.40.50.10880">
    <property type="entry name" value="Uncharacterised protein PF01937, DUF89, domain 3"/>
    <property type="match status" value="1"/>
</dbReference>
<dbReference type="InParanoid" id="A0A0C3J8S9"/>
<dbReference type="Pfam" id="PF01937">
    <property type="entry name" value="ARMT1-like_dom"/>
    <property type="match status" value="1"/>
</dbReference>
<dbReference type="Gene3D" id="1.20.930.60">
    <property type="match status" value="1"/>
</dbReference>